<sequence length="109" mass="12453">MPDNRLCNNSIRHAHRKPTKLRVSSETEVEANRPDDDISDTVDARKTSSELSRLGFRWDGELHLLQGCFWADEQVEADETWDKGHQLIPIVEDVVVHVDEFDRNLAGDG</sequence>
<protein>
    <submittedName>
        <fullName evidence="2">Uncharacterized protein</fullName>
    </submittedName>
</protein>
<evidence type="ECO:0000256" key="1">
    <source>
        <dbReference type="SAM" id="MobiDB-lite"/>
    </source>
</evidence>
<accession>A0A098DEX0</accession>
<feature type="compositionally biased region" description="Basic and acidic residues" evidence="1">
    <location>
        <begin position="30"/>
        <end position="43"/>
    </location>
</feature>
<dbReference type="EnsemblFungi" id="CEF77528">
    <property type="protein sequence ID" value="CEF77528"/>
    <property type="gene ID" value="FGRRES_20159"/>
</dbReference>
<name>A0A098DEX0_GIBZE</name>
<reference evidence="2" key="2">
    <citation type="journal article" date="2010" name="Nature">
        <title>Comparative genomics reveals mobile pathogenicity chromosomes in Fusarium.</title>
        <authorList>
            <person name="Ma L.J."/>
            <person name="van der Does H.C."/>
            <person name="Borkovich K.A."/>
            <person name="Coleman J.J."/>
            <person name="Daboussi M.J."/>
            <person name="Di Pietro A."/>
            <person name="Dufresne M."/>
            <person name="Freitag M."/>
            <person name="Grabherr M."/>
            <person name="Henrissat B."/>
            <person name="Houterman P.M."/>
            <person name="Kang S."/>
            <person name="Shim W.B."/>
            <person name="Woloshuk C."/>
            <person name="Xie X."/>
            <person name="Xu J.R."/>
            <person name="Antoniw J."/>
            <person name="Baker S.E."/>
            <person name="Bluhm B.H."/>
            <person name="Breakspear A."/>
            <person name="Brown D.W."/>
            <person name="Butchko R.A."/>
            <person name="Chapman S."/>
            <person name="Coulson R."/>
            <person name="Coutinho P.M."/>
            <person name="Danchin E.G."/>
            <person name="Diener A."/>
            <person name="Gale L.R."/>
            <person name="Gardiner D.M."/>
            <person name="Goff S."/>
            <person name="Hammond-Kosack K.E."/>
            <person name="Hilburn K."/>
            <person name="Hua-Van A."/>
            <person name="Jonkers W."/>
            <person name="Kazan K."/>
            <person name="Kodira C.D."/>
            <person name="Koehrsen M."/>
            <person name="Kumar L."/>
            <person name="Lee Y.H."/>
            <person name="Li L."/>
            <person name="Manners J.M."/>
            <person name="Miranda-Saavedra D."/>
            <person name="Mukherjee M."/>
            <person name="Park G."/>
            <person name="Park J."/>
            <person name="Park S.Y."/>
            <person name="Proctor R.H."/>
            <person name="Regev A."/>
            <person name="Ruiz-Roldan M.C."/>
            <person name="Sain D."/>
            <person name="Sakthikumar S."/>
            <person name="Sykes S."/>
            <person name="Schwartz D.C."/>
            <person name="Turgeon B.G."/>
            <person name="Wapinski I."/>
            <person name="Yoder O."/>
            <person name="Young S."/>
            <person name="Zeng Q."/>
            <person name="Zhou S."/>
            <person name="Galagan J."/>
            <person name="Cuomo C.A."/>
            <person name="Kistler H.C."/>
            <person name="Rep M."/>
        </authorList>
    </citation>
    <scope>GENOME REANNOTATION</scope>
    <source>
        <strain evidence="2">PH-1 / ATCC MYA-4620 / FGSC 9075 / NRRL 31084</strain>
    </source>
</reference>
<accession>A0A0E0S203</accession>
<feature type="region of interest" description="Disordered" evidence="1">
    <location>
        <begin position="16"/>
        <end position="43"/>
    </location>
</feature>
<dbReference type="EMBL" id="HG970333">
    <property type="status" value="NOT_ANNOTATED_CDS"/>
    <property type="molecule type" value="Genomic_DNA"/>
</dbReference>
<dbReference type="AlphaFoldDB" id="A0A098DEX0"/>
<proteinExistence type="predicted"/>
<organism evidence="2">
    <name type="scientific">Gibberella zeae (strain ATCC MYA-4620 / CBS 123657 / FGSC 9075 / NRRL 31084 / PH-1)</name>
    <name type="common">Wheat head blight fungus</name>
    <name type="synonym">Fusarium graminearum</name>
    <dbReference type="NCBI Taxonomy" id="229533"/>
    <lineage>
        <taxon>Eukaryota</taxon>
        <taxon>Fungi</taxon>
        <taxon>Dikarya</taxon>
        <taxon>Ascomycota</taxon>
        <taxon>Pezizomycotina</taxon>
        <taxon>Sordariomycetes</taxon>
        <taxon>Hypocreomycetidae</taxon>
        <taxon>Hypocreales</taxon>
        <taxon>Nectriaceae</taxon>
        <taxon>Fusarium</taxon>
    </lineage>
</organism>
<evidence type="ECO:0000313" key="2">
    <source>
        <dbReference type="EnsemblFungi" id="CEF77528"/>
    </source>
</evidence>
<reference evidence="2" key="1">
    <citation type="journal article" date="2007" name="Science">
        <title>The Fusarium graminearum genome reveals a link between localized polymorphism and pathogen specialization.</title>
        <authorList>
            <person name="Cuomo C.A."/>
            <person name="Gueldener U."/>
            <person name="Xu J.-R."/>
            <person name="Trail F."/>
            <person name="Turgeon B.G."/>
            <person name="Di Pietro A."/>
            <person name="Walton J.D."/>
            <person name="Ma L.-J."/>
            <person name="Baker S.E."/>
            <person name="Rep M."/>
            <person name="Adam G."/>
            <person name="Antoniw J."/>
            <person name="Baldwin T."/>
            <person name="Calvo S.E."/>
            <person name="Chang Y.-L."/>
            <person name="DeCaprio D."/>
            <person name="Gale L.R."/>
            <person name="Gnerre S."/>
            <person name="Goswami R.S."/>
            <person name="Hammond-Kosack K."/>
            <person name="Harris L.J."/>
            <person name="Hilburn K."/>
            <person name="Kennell J.C."/>
            <person name="Kroken S."/>
            <person name="Magnuson J.K."/>
            <person name="Mannhaupt G."/>
            <person name="Mauceli E.W."/>
            <person name="Mewes H.-W."/>
            <person name="Mitterbauer R."/>
            <person name="Muehlbauer G."/>
            <person name="Muensterkoetter M."/>
            <person name="Nelson D."/>
            <person name="O'Donnell K."/>
            <person name="Ouellet T."/>
            <person name="Qi W."/>
            <person name="Quesneville H."/>
            <person name="Roncero M.I.G."/>
            <person name="Seong K.-Y."/>
            <person name="Tetko I.V."/>
            <person name="Urban M."/>
            <person name="Waalwijk C."/>
            <person name="Ward T.J."/>
            <person name="Yao J."/>
            <person name="Birren B.W."/>
            <person name="Kistler H.C."/>
        </authorList>
    </citation>
    <scope>NUCLEOTIDE SEQUENCE [LARGE SCALE GENOMIC DNA]</scope>
    <source>
        <strain evidence="2">PH-1 / ATCC MYA-4620 / FGSC 9075 / NRRL 31084</strain>
    </source>
</reference>
<reference evidence="2" key="3">
    <citation type="submission" date="2017-01" db="UniProtKB">
        <authorList>
            <consortium name="EnsemblFungi"/>
        </authorList>
    </citation>
    <scope>IDENTIFICATION</scope>
    <source>
        <strain evidence="2">PH-1 / ATCC MYA-4620 / FGSC 9075 / NRRL 31084</strain>
    </source>
</reference>